<dbReference type="Proteomes" id="UP001251528">
    <property type="component" value="Unassembled WGS sequence"/>
</dbReference>
<protein>
    <recommendedName>
        <fullName evidence="3">BTB domain-containing protein</fullName>
    </recommendedName>
</protein>
<keyword evidence="2" id="KW-1185">Reference proteome</keyword>
<organism evidence="1 2">
    <name type="scientific">Conoideocrella luteorostrata</name>
    <dbReference type="NCBI Taxonomy" id="1105319"/>
    <lineage>
        <taxon>Eukaryota</taxon>
        <taxon>Fungi</taxon>
        <taxon>Dikarya</taxon>
        <taxon>Ascomycota</taxon>
        <taxon>Pezizomycotina</taxon>
        <taxon>Sordariomycetes</taxon>
        <taxon>Hypocreomycetidae</taxon>
        <taxon>Hypocreales</taxon>
        <taxon>Clavicipitaceae</taxon>
        <taxon>Conoideocrella</taxon>
    </lineage>
</organism>
<reference evidence="1" key="1">
    <citation type="submission" date="2023-06" db="EMBL/GenBank/DDBJ databases">
        <title>Conoideocrella luteorostrata (Hypocreales: Clavicipitaceae), a potential biocontrol fungus for elongate hemlock scale in United States Christmas tree production areas.</title>
        <authorList>
            <person name="Barrett H."/>
            <person name="Lovett B."/>
            <person name="Macias A.M."/>
            <person name="Stajich J.E."/>
            <person name="Kasson M.T."/>
        </authorList>
    </citation>
    <scope>NUCLEOTIDE SEQUENCE</scope>
    <source>
        <strain evidence="1">ARSEF 14590</strain>
    </source>
</reference>
<dbReference type="EMBL" id="JASWJB010000253">
    <property type="protein sequence ID" value="KAK2592659.1"/>
    <property type="molecule type" value="Genomic_DNA"/>
</dbReference>
<name>A0AAJ0CGR2_9HYPO</name>
<proteinExistence type="predicted"/>
<evidence type="ECO:0008006" key="3">
    <source>
        <dbReference type="Google" id="ProtNLM"/>
    </source>
</evidence>
<accession>A0AAJ0CGR2</accession>
<sequence length="311" mass="34670">MASDYKVFDSSGDVLIIQIPSTEPFAPFGEQTCETELGQGDANRAPKLFKAILEPDTLHNGLRRVVLRGFDSLAFQHVLNIIHHKFRLVPKTLAVEDLAKIAVIVDHLECHDAVALAAETWVRGYNELPKDEFSRPVVLWLLVSTVFNIVPIFDSVATVAIRHGTGPLDTLGLPISKRIVALLDERRQGRIEELITALYELIDKLIVGTGCATVCDSYHLGRLLKRMNLCKIYPRPSDLCGISVSAVSQMVHEFGWGVFNPDFVLYGLRNDYVEGACRLVEDLYEILSTAALPFDLSFTLRDPPIMPTSPW</sequence>
<comment type="caution">
    <text evidence="1">The sequence shown here is derived from an EMBL/GenBank/DDBJ whole genome shotgun (WGS) entry which is preliminary data.</text>
</comment>
<evidence type="ECO:0000313" key="1">
    <source>
        <dbReference type="EMBL" id="KAK2592659.1"/>
    </source>
</evidence>
<dbReference type="AlphaFoldDB" id="A0AAJ0CGR2"/>
<gene>
    <name evidence="1" type="ORF">QQS21_009626</name>
</gene>
<evidence type="ECO:0000313" key="2">
    <source>
        <dbReference type="Proteomes" id="UP001251528"/>
    </source>
</evidence>